<feature type="transmembrane region" description="Helical" evidence="1">
    <location>
        <begin position="125"/>
        <end position="146"/>
    </location>
</feature>
<keyword evidence="1" id="KW-0472">Membrane</keyword>
<dbReference type="EMBL" id="UARK01000034">
    <property type="protein sequence ID" value="SPW33675.1"/>
    <property type="molecule type" value="Genomic_DNA"/>
</dbReference>
<feature type="transmembrane region" description="Helical" evidence="1">
    <location>
        <begin position="85"/>
        <end position="104"/>
    </location>
</feature>
<reference evidence="2 3" key="1">
    <citation type="submission" date="2018-06" db="EMBL/GenBank/DDBJ databases">
        <authorList>
            <consortium name="Pathogen Informatics"/>
            <person name="Doyle S."/>
        </authorList>
    </citation>
    <scope>NUCLEOTIDE SEQUENCE [LARGE SCALE GENOMIC DNA]</scope>
    <source>
        <strain evidence="2 3">NCTC10254</strain>
    </source>
</reference>
<organism evidence="2 3">
    <name type="scientific">Corynebacterium matruchotii</name>
    <dbReference type="NCBI Taxonomy" id="43768"/>
    <lineage>
        <taxon>Bacteria</taxon>
        <taxon>Bacillati</taxon>
        <taxon>Actinomycetota</taxon>
        <taxon>Actinomycetes</taxon>
        <taxon>Mycobacteriales</taxon>
        <taxon>Corynebacteriaceae</taxon>
        <taxon>Corynebacterium</taxon>
    </lineage>
</organism>
<feature type="transmembrane region" description="Helical" evidence="1">
    <location>
        <begin position="12"/>
        <end position="35"/>
    </location>
</feature>
<accession>A0A6H9XH07</accession>
<dbReference type="AlphaFoldDB" id="A0A6H9XH07"/>
<dbReference type="Proteomes" id="UP000249886">
    <property type="component" value="Unassembled WGS sequence"/>
</dbReference>
<feature type="transmembrane region" description="Helical" evidence="1">
    <location>
        <begin position="166"/>
        <end position="188"/>
    </location>
</feature>
<protein>
    <submittedName>
        <fullName evidence="2">ABC-2 family transporter protein</fullName>
    </submittedName>
</protein>
<evidence type="ECO:0000256" key="1">
    <source>
        <dbReference type="SAM" id="Phobius"/>
    </source>
</evidence>
<name>A0A6H9XH07_9CORY</name>
<gene>
    <name evidence="2" type="ORF">NCTC10254_02458</name>
</gene>
<evidence type="ECO:0000313" key="3">
    <source>
        <dbReference type="Proteomes" id="UP000249886"/>
    </source>
</evidence>
<keyword evidence="1" id="KW-1133">Transmembrane helix</keyword>
<feature type="transmembrane region" description="Helical" evidence="1">
    <location>
        <begin position="242"/>
        <end position="265"/>
    </location>
</feature>
<proteinExistence type="predicted"/>
<keyword evidence="1" id="KW-0812">Transmembrane</keyword>
<dbReference type="GeneID" id="84574553"/>
<sequence length="273" mass="28193">MKTELYTAFQLSAIRITAAVMLLAAVLGSVLHWVLRSLMKIDPPQIGGATGDKIQQVIGNSDPSSPHFQLQGLDVTGTASQSSGIGLSYVVVTVLGILLVAGNFRHGAVMWKVLRGRGRWGLNMLGTVAVVTAAVVAVSCLITVVVTSIATALNGVDWAASTSDMLLVWLRGIIALTLLAVAAAAITIATHSGPIAGVVMGVVYIIEATVTTLGTVLGWDSHAYGWLPLQSIVSAVGVSNTAAYGTMAGMLLCVGWAGLATIIGIGRVKTYNL</sequence>
<evidence type="ECO:0000313" key="2">
    <source>
        <dbReference type="EMBL" id="SPW33675.1"/>
    </source>
</evidence>
<dbReference type="RefSeq" id="WP_005525597.1">
    <property type="nucleotide sequence ID" value="NZ_CP050134.2"/>
</dbReference>
<feature type="transmembrane region" description="Helical" evidence="1">
    <location>
        <begin position="195"/>
        <end position="219"/>
    </location>
</feature>
<comment type="caution">
    <text evidence="2">The sequence shown here is derived from an EMBL/GenBank/DDBJ whole genome shotgun (WGS) entry which is preliminary data.</text>
</comment>